<gene>
    <name evidence="2" type="ORF">METZ01_LOCUS67755</name>
</gene>
<dbReference type="EMBL" id="UINC01004517">
    <property type="protein sequence ID" value="SVA14901.1"/>
    <property type="molecule type" value="Genomic_DNA"/>
</dbReference>
<name>A0A381THB6_9ZZZZ</name>
<dbReference type="Pfam" id="PF07626">
    <property type="entry name" value="PSD3"/>
    <property type="match status" value="1"/>
</dbReference>
<accession>A0A381THB6</accession>
<protein>
    <recommendedName>
        <fullName evidence="1">DUF1587 domain-containing protein</fullName>
    </recommendedName>
</protein>
<dbReference type="InterPro" id="IPR013036">
    <property type="entry name" value="DUF1587"/>
</dbReference>
<organism evidence="2">
    <name type="scientific">marine metagenome</name>
    <dbReference type="NCBI Taxonomy" id="408172"/>
    <lineage>
        <taxon>unclassified sequences</taxon>
        <taxon>metagenomes</taxon>
        <taxon>ecological metagenomes</taxon>
    </lineage>
</organism>
<evidence type="ECO:0000259" key="1">
    <source>
        <dbReference type="Pfam" id="PF07626"/>
    </source>
</evidence>
<proteinExistence type="predicted"/>
<evidence type="ECO:0000313" key="2">
    <source>
        <dbReference type="EMBL" id="SVA14901.1"/>
    </source>
</evidence>
<feature type="domain" description="DUF1587" evidence="1">
    <location>
        <begin position="113"/>
        <end position="169"/>
    </location>
</feature>
<sequence>MKKGFPTLCALALLVSVPFAAEANPRESSLGEQAMQHFEKYCFDCHDDELKKGDLDLMALMEKKGADYTLPFEHLITAKMPPENKKQPGAEEKQVMLDWLAKRQAENNPDPYRRISRHEFVHSANDLLGVQLDLTGEIPEDRGTNDFDSDRRIKLTKEMLASYFQVADEM</sequence>
<reference evidence="2" key="1">
    <citation type="submission" date="2018-05" db="EMBL/GenBank/DDBJ databases">
        <authorList>
            <person name="Lanie J.A."/>
            <person name="Ng W.-L."/>
            <person name="Kazmierczak K.M."/>
            <person name="Andrzejewski T.M."/>
            <person name="Davidsen T.M."/>
            <person name="Wayne K.J."/>
            <person name="Tettelin H."/>
            <person name="Glass J.I."/>
            <person name="Rusch D."/>
            <person name="Podicherti R."/>
            <person name="Tsui H.-C.T."/>
            <person name="Winkler M.E."/>
        </authorList>
    </citation>
    <scope>NUCLEOTIDE SEQUENCE</scope>
</reference>
<feature type="non-terminal residue" evidence="2">
    <location>
        <position position="170"/>
    </location>
</feature>
<dbReference type="AlphaFoldDB" id="A0A381THB6"/>